<evidence type="ECO:0000313" key="2">
    <source>
        <dbReference type="EMBL" id="QUX31815.1"/>
    </source>
</evidence>
<keyword evidence="3" id="KW-1185">Reference proteome</keyword>
<dbReference type="Proteomes" id="UP000678016">
    <property type="component" value="Chromosome"/>
</dbReference>
<feature type="compositionally biased region" description="Basic and acidic residues" evidence="1">
    <location>
        <begin position="161"/>
        <end position="172"/>
    </location>
</feature>
<reference evidence="3" key="1">
    <citation type="submission" date="2021-05" db="EMBL/GenBank/DDBJ databases">
        <title>Direct Submission.</title>
        <authorList>
            <person name="Li K."/>
            <person name="Gao J."/>
        </authorList>
    </citation>
    <scope>NUCLEOTIDE SEQUENCE [LARGE SCALE GENOMIC DNA]</scope>
    <source>
        <strain evidence="3">HDS12</strain>
    </source>
</reference>
<accession>A0ABX8CBL4</accession>
<evidence type="ECO:0000256" key="1">
    <source>
        <dbReference type="SAM" id="MobiDB-lite"/>
    </source>
</evidence>
<feature type="region of interest" description="Disordered" evidence="1">
    <location>
        <begin position="129"/>
        <end position="172"/>
    </location>
</feature>
<gene>
    <name evidence="2" type="ORF">KGD83_17085</name>
</gene>
<protein>
    <submittedName>
        <fullName evidence="2">Uncharacterized protein</fullName>
    </submittedName>
</protein>
<name>A0ABX8CBL4_9ACTN</name>
<proteinExistence type="predicted"/>
<organism evidence="2 3">
    <name type="scientific">Nocardiopsis akebiae</name>
    <dbReference type="NCBI Taxonomy" id="2831968"/>
    <lineage>
        <taxon>Bacteria</taxon>
        <taxon>Bacillati</taxon>
        <taxon>Actinomycetota</taxon>
        <taxon>Actinomycetes</taxon>
        <taxon>Streptosporangiales</taxon>
        <taxon>Nocardiopsidaceae</taxon>
        <taxon>Nocardiopsis</taxon>
    </lineage>
</organism>
<sequence>MVPGAPDPLRGRLAAGPDTPLVADPCRPADRSDIADVLLCGCGHAAPSPEEAGRALLRAHPGCLLAAVHGPDGRGVLTTPWGLVLVTPLARAGRAERGEHLWGTAAAAALVYAWLVGGRDLTALPGTVLRSARNPPLPSRPGTGADGGPAPERAPVPGRPPVHEVYVRAEPR</sequence>
<evidence type="ECO:0000313" key="3">
    <source>
        <dbReference type="Proteomes" id="UP000678016"/>
    </source>
</evidence>
<dbReference type="EMBL" id="CP074132">
    <property type="protein sequence ID" value="QUX31815.1"/>
    <property type="molecule type" value="Genomic_DNA"/>
</dbReference>